<accession>A0A423JXA3</accession>
<dbReference type="RefSeq" id="WP_123364198.1">
    <property type="nucleotide sequence ID" value="NZ_MOBO01000001.1"/>
</dbReference>
<evidence type="ECO:0000256" key="3">
    <source>
        <dbReference type="ARBA" id="ARBA00022806"/>
    </source>
</evidence>
<dbReference type="InterPro" id="IPR014001">
    <property type="entry name" value="Helicase_ATP-bd"/>
</dbReference>
<protein>
    <recommendedName>
        <fullName evidence="9">DEAD/DEAH box helicase</fullName>
    </recommendedName>
</protein>
<evidence type="ECO:0008006" key="9">
    <source>
        <dbReference type="Google" id="ProtNLM"/>
    </source>
</evidence>
<evidence type="ECO:0000256" key="1">
    <source>
        <dbReference type="ARBA" id="ARBA00022741"/>
    </source>
</evidence>
<dbReference type="InterPro" id="IPR027417">
    <property type="entry name" value="P-loop_NTPase"/>
</dbReference>
<dbReference type="InterPro" id="IPR011545">
    <property type="entry name" value="DEAD/DEAH_box_helicase_dom"/>
</dbReference>
<proteinExistence type="predicted"/>
<dbReference type="AlphaFoldDB" id="A0A423JXA3"/>
<dbReference type="InterPro" id="IPR050699">
    <property type="entry name" value="RNA-DNA_Helicase"/>
</dbReference>
<dbReference type="GO" id="GO:0003676">
    <property type="term" value="F:nucleic acid binding"/>
    <property type="evidence" value="ECO:0007669"/>
    <property type="project" value="InterPro"/>
</dbReference>
<comment type="caution">
    <text evidence="7">The sequence shown here is derived from an EMBL/GenBank/DDBJ whole genome shotgun (WGS) entry which is preliminary data.</text>
</comment>
<evidence type="ECO:0000313" key="8">
    <source>
        <dbReference type="Proteomes" id="UP000286351"/>
    </source>
</evidence>
<evidence type="ECO:0000259" key="6">
    <source>
        <dbReference type="PROSITE" id="PS51194"/>
    </source>
</evidence>
<organism evidence="7 8">
    <name type="scientific">Pseudomonas brassicacearum</name>
    <dbReference type="NCBI Taxonomy" id="930166"/>
    <lineage>
        <taxon>Bacteria</taxon>
        <taxon>Pseudomonadati</taxon>
        <taxon>Pseudomonadota</taxon>
        <taxon>Gammaproteobacteria</taxon>
        <taxon>Pseudomonadales</taxon>
        <taxon>Pseudomonadaceae</taxon>
        <taxon>Pseudomonas</taxon>
    </lineage>
</organism>
<reference evidence="7 8" key="1">
    <citation type="submission" date="2016-10" db="EMBL/GenBank/DDBJ databases">
        <title>Comparative genome analysis of multiple Pseudomonas spp. focuses on biocontrol and plant growth promoting traits.</title>
        <authorList>
            <person name="Tao X.-Y."/>
            <person name="Taylor C.G."/>
        </authorList>
    </citation>
    <scope>NUCLEOTIDE SEQUENCE [LARGE SCALE GENOMIC DNA]</scope>
    <source>
        <strain evidence="7 8">38D4</strain>
    </source>
</reference>
<dbReference type="GO" id="GO:0016787">
    <property type="term" value="F:hydrolase activity"/>
    <property type="evidence" value="ECO:0007669"/>
    <property type="project" value="UniProtKB-KW"/>
</dbReference>
<dbReference type="PROSITE" id="PS51192">
    <property type="entry name" value="HELICASE_ATP_BIND_1"/>
    <property type="match status" value="1"/>
</dbReference>
<dbReference type="SUPFAM" id="SSF52540">
    <property type="entry name" value="P-loop containing nucleoside triphosphate hydrolases"/>
    <property type="match status" value="2"/>
</dbReference>
<name>A0A423JXA3_9PSED</name>
<feature type="domain" description="Helicase ATP-binding" evidence="5">
    <location>
        <begin position="109"/>
        <end position="242"/>
    </location>
</feature>
<dbReference type="PROSITE" id="PS51194">
    <property type="entry name" value="HELICASE_CTER"/>
    <property type="match status" value="1"/>
</dbReference>
<dbReference type="Gene3D" id="3.40.50.300">
    <property type="entry name" value="P-loop containing nucleotide triphosphate hydrolases"/>
    <property type="match status" value="2"/>
</dbReference>
<evidence type="ECO:0000256" key="4">
    <source>
        <dbReference type="ARBA" id="ARBA00022840"/>
    </source>
</evidence>
<evidence type="ECO:0000256" key="2">
    <source>
        <dbReference type="ARBA" id="ARBA00022801"/>
    </source>
</evidence>
<dbReference type="GO" id="GO:0005524">
    <property type="term" value="F:ATP binding"/>
    <property type="evidence" value="ECO:0007669"/>
    <property type="project" value="UniProtKB-KW"/>
</dbReference>
<dbReference type="PANTHER" id="PTHR12131:SF1">
    <property type="entry name" value="ATP-DEPENDENT RNA HELICASE SUPV3L1, MITOCHONDRIAL-RELATED"/>
    <property type="match status" value="1"/>
</dbReference>
<dbReference type="Pfam" id="PF00271">
    <property type="entry name" value="Helicase_C"/>
    <property type="match status" value="1"/>
</dbReference>
<dbReference type="InterPro" id="IPR001650">
    <property type="entry name" value="Helicase_C-like"/>
</dbReference>
<evidence type="ECO:0000313" key="7">
    <source>
        <dbReference type="EMBL" id="RON42292.1"/>
    </source>
</evidence>
<keyword evidence="3" id="KW-0347">Helicase</keyword>
<dbReference type="Proteomes" id="UP000286351">
    <property type="component" value="Unassembled WGS sequence"/>
</dbReference>
<keyword evidence="2" id="KW-0378">Hydrolase</keyword>
<sequence>MTDVYDVARLSLGREGFSAFRYLAAINTLLSNPVSNNLGRDLIVRALDAREKFSDHTAILRNMVRKSGLFPYLKKEFTDLTPGDRVALDLYRTPFSDKYVFHSMQFHIFDLLKAGRNLVLSAPTSMGKSAIVDSLLGLGKLNRVVLVVPTVALADETRRRLQDRFGDKYQIIHHSSQECRSDRAVYVLTQERVNERDDIQDIDLFVIDEFYKLAFRQLKSGGTDFKDERVIELNIALSKLLKVSKQFYLTGPFVNSIRGLTELGYKHTFISADFNTVAVDVQTFGVEANDDKGKLRALAKIAKQCEGATIVYCKSSGVAGKVARELIRLGYGQEFKSQHIDWVAEEFDPEWDYTVALKNGIGLHFGGLPRALQQYTADRFNDGDIRFLLCTSTIIEGVNTVAKNVVIYDNRDGSRGIDKFTHGNIKGRAGRMGVHFVGKVFCMEDVPEDNLNQEVAIPLGVQDEDTPLNLLASAQPDHLSDYSQDRFEDAFDQDRFSIDLVKKHSHFRMEQFEQLYSLVEMLKDEQFASLVFHWLPAAEFLKTFAKVISWVVPKTFSTNGVQTKTTDVIVAKLAGYLNASSYSDYLKNQIVYAKQRIEQGDEHTLSNMLNNDLKLVTNTFGYTIPKLLGLLEDVVRLHAAKRNIRGKIDYGHLRMIFENLHLPPGVNALEEMGIPVQTLHRMASVVEFPEELGVDGLADYLRANVEIWEDIGDVDQTFVRRALGMDMQ</sequence>
<evidence type="ECO:0000259" key="5">
    <source>
        <dbReference type="PROSITE" id="PS51192"/>
    </source>
</evidence>
<dbReference type="EMBL" id="MOBO01000001">
    <property type="protein sequence ID" value="RON42292.1"/>
    <property type="molecule type" value="Genomic_DNA"/>
</dbReference>
<gene>
    <name evidence="7" type="ORF">BK664_01510</name>
</gene>
<dbReference type="SMART" id="SM00487">
    <property type="entry name" value="DEXDc"/>
    <property type="match status" value="1"/>
</dbReference>
<dbReference type="GO" id="GO:0004386">
    <property type="term" value="F:helicase activity"/>
    <property type="evidence" value="ECO:0007669"/>
    <property type="project" value="UniProtKB-KW"/>
</dbReference>
<dbReference type="PANTHER" id="PTHR12131">
    <property type="entry name" value="ATP-DEPENDENT RNA AND DNA HELICASE"/>
    <property type="match status" value="1"/>
</dbReference>
<dbReference type="SMART" id="SM00490">
    <property type="entry name" value="HELICc"/>
    <property type="match status" value="1"/>
</dbReference>
<keyword evidence="4" id="KW-0067">ATP-binding</keyword>
<keyword evidence="1" id="KW-0547">Nucleotide-binding</keyword>
<dbReference type="Pfam" id="PF00270">
    <property type="entry name" value="DEAD"/>
    <property type="match status" value="1"/>
</dbReference>
<feature type="domain" description="Helicase C-terminal" evidence="6">
    <location>
        <begin position="297"/>
        <end position="474"/>
    </location>
</feature>